<name>A0A0V1N440_9BILA</name>
<dbReference type="EMBL" id="JYDO01000010">
    <property type="protein sequence ID" value="KRZ78786.1"/>
    <property type="molecule type" value="Genomic_DNA"/>
</dbReference>
<evidence type="ECO:0000313" key="1">
    <source>
        <dbReference type="EMBL" id="KRZ78786.1"/>
    </source>
</evidence>
<organism evidence="1 2">
    <name type="scientific">Trichinella papuae</name>
    <dbReference type="NCBI Taxonomy" id="268474"/>
    <lineage>
        <taxon>Eukaryota</taxon>
        <taxon>Metazoa</taxon>
        <taxon>Ecdysozoa</taxon>
        <taxon>Nematoda</taxon>
        <taxon>Enoplea</taxon>
        <taxon>Dorylaimia</taxon>
        <taxon>Trichinellida</taxon>
        <taxon>Trichinellidae</taxon>
        <taxon>Trichinella</taxon>
    </lineage>
</organism>
<dbReference type="OrthoDB" id="10544769at2759"/>
<sequence length="119" mass="13529">MEQAERKAGRFYAFGGQFQRTHPHRRLVLNTRRQQIVFRNKMPIGQLEIFEKAGQACRRTEIFGSTNTRHLFTRQWPVDSMVTCPDADGEKQFSASIDLPPLASLLSKHSSASVRPIGS</sequence>
<reference evidence="1 2" key="1">
    <citation type="submission" date="2015-01" db="EMBL/GenBank/DDBJ databases">
        <title>Evolution of Trichinella species and genotypes.</title>
        <authorList>
            <person name="Korhonen P.K."/>
            <person name="Edoardo P."/>
            <person name="Giuseppe L.R."/>
            <person name="Gasser R.B."/>
        </authorList>
    </citation>
    <scope>NUCLEOTIDE SEQUENCE [LARGE SCALE GENOMIC DNA]</scope>
    <source>
        <strain evidence="1">ISS1980</strain>
    </source>
</reference>
<accession>A0A0V1N440</accession>
<proteinExistence type="predicted"/>
<dbReference type="Proteomes" id="UP000054843">
    <property type="component" value="Unassembled WGS sequence"/>
</dbReference>
<keyword evidence="2" id="KW-1185">Reference proteome</keyword>
<comment type="caution">
    <text evidence="1">The sequence shown here is derived from an EMBL/GenBank/DDBJ whole genome shotgun (WGS) entry which is preliminary data.</text>
</comment>
<dbReference type="AlphaFoldDB" id="A0A0V1N440"/>
<protein>
    <submittedName>
        <fullName evidence="1">Uncharacterized protein</fullName>
    </submittedName>
</protein>
<gene>
    <name evidence="1" type="ORF">T10_3130</name>
</gene>
<evidence type="ECO:0000313" key="2">
    <source>
        <dbReference type="Proteomes" id="UP000054843"/>
    </source>
</evidence>